<feature type="transmembrane region" description="Helical" evidence="6">
    <location>
        <begin position="194"/>
        <end position="211"/>
    </location>
</feature>
<gene>
    <name evidence="7" type="ORF">ABV408_12950</name>
</gene>
<sequence>MSFDILLNGILGLMLTSAVLIAVPGPSVMFFIGQVMAAGRAHAVRGVLGNALGMALVAIVLSFGLGRLITHNDGVLVVLRLIGALVLLMIGLKYLRVDKSRGVANGQTVEHQAGSFLSGAIVGVTNPKALIMFGVLVPSFLAKGSESPVAVLMLYSLIPIVLGVVIDLTWVMAAHMISRSAFLKGAAIQWINRGGGLLIVMMAILLFWEAWDTMTA</sequence>
<protein>
    <submittedName>
        <fullName evidence="7">LysE family translocator</fullName>
    </submittedName>
</protein>
<evidence type="ECO:0000256" key="4">
    <source>
        <dbReference type="ARBA" id="ARBA00022989"/>
    </source>
</evidence>
<evidence type="ECO:0000256" key="1">
    <source>
        <dbReference type="ARBA" id="ARBA00004651"/>
    </source>
</evidence>
<dbReference type="PANTHER" id="PTHR30086:SF20">
    <property type="entry name" value="ARGININE EXPORTER PROTEIN ARGO-RELATED"/>
    <property type="match status" value="1"/>
</dbReference>
<feature type="transmembrane region" description="Helical" evidence="6">
    <location>
        <begin position="149"/>
        <end position="173"/>
    </location>
</feature>
<dbReference type="RefSeq" id="WP_353979341.1">
    <property type="nucleotide sequence ID" value="NZ_CP159578.1"/>
</dbReference>
<dbReference type="GO" id="GO:0015171">
    <property type="term" value="F:amino acid transmembrane transporter activity"/>
    <property type="evidence" value="ECO:0007669"/>
    <property type="project" value="TreeGrafter"/>
</dbReference>
<proteinExistence type="predicted"/>
<dbReference type="PANTHER" id="PTHR30086">
    <property type="entry name" value="ARGININE EXPORTER PROTEIN ARGO"/>
    <property type="match status" value="1"/>
</dbReference>
<keyword evidence="3 6" id="KW-0812">Transmembrane</keyword>
<feature type="transmembrane region" description="Helical" evidence="6">
    <location>
        <begin position="47"/>
        <end position="69"/>
    </location>
</feature>
<evidence type="ECO:0000313" key="7">
    <source>
        <dbReference type="EMBL" id="XCJ78338.1"/>
    </source>
</evidence>
<dbReference type="Pfam" id="PF01810">
    <property type="entry name" value="LysE"/>
    <property type="match status" value="1"/>
</dbReference>
<comment type="subcellular location">
    <subcellularLocation>
        <location evidence="1">Cell membrane</location>
        <topology evidence="1">Multi-pass membrane protein</topology>
    </subcellularLocation>
</comment>
<evidence type="ECO:0000256" key="2">
    <source>
        <dbReference type="ARBA" id="ARBA00022475"/>
    </source>
</evidence>
<dbReference type="GO" id="GO:0005886">
    <property type="term" value="C:plasma membrane"/>
    <property type="evidence" value="ECO:0007669"/>
    <property type="project" value="UniProtKB-SubCell"/>
</dbReference>
<evidence type="ECO:0000256" key="5">
    <source>
        <dbReference type="ARBA" id="ARBA00023136"/>
    </source>
</evidence>
<organism evidence="7">
    <name type="scientific">Salinicola endophyticus</name>
    <dbReference type="NCBI Taxonomy" id="1949083"/>
    <lineage>
        <taxon>Bacteria</taxon>
        <taxon>Pseudomonadati</taxon>
        <taxon>Pseudomonadota</taxon>
        <taxon>Gammaproteobacteria</taxon>
        <taxon>Oceanospirillales</taxon>
        <taxon>Halomonadaceae</taxon>
        <taxon>Salinicola</taxon>
    </lineage>
</organism>
<dbReference type="InterPro" id="IPR001123">
    <property type="entry name" value="LeuE-type"/>
</dbReference>
<reference evidence="7" key="1">
    <citation type="submission" date="2024-06" db="EMBL/GenBank/DDBJ databases">
        <title>Complete genome of Salinicola endophyticus HNIBRBA4755.</title>
        <authorList>
            <person name="Shin S.Y."/>
            <person name="Kang H."/>
            <person name="Song J."/>
        </authorList>
    </citation>
    <scope>NUCLEOTIDE SEQUENCE</scope>
    <source>
        <strain evidence="7">HNIBRBA4755</strain>
    </source>
</reference>
<dbReference type="AlphaFoldDB" id="A0AB74U9D6"/>
<feature type="transmembrane region" description="Helical" evidence="6">
    <location>
        <begin position="75"/>
        <end position="95"/>
    </location>
</feature>
<dbReference type="EMBL" id="CP159578">
    <property type="protein sequence ID" value="XCJ78338.1"/>
    <property type="molecule type" value="Genomic_DNA"/>
</dbReference>
<accession>A0AB74U9D6</accession>
<keyword evidence="2" id="KW-1003">Cell membrane</keyword>
<keyword evidence="4 6" id="KW-1133">Transmembrane helix</keyword>
<evidence type="ECO:0000256" key="6">
    <source>
        <dbReference type="SAM" id="Phobius"/>
    </source>
</evidence>
<evidence type="ECO:0000256" key="3">
    <source>
        <dbReference type="ARBA" id="ARBA00022692"/>
    </source>
</evidence>
<feature type="transmembrane region" description="Helical" evidence="6">
    <location>
        <begin position="6"/>
        <end position="35"/>
    </location>
</feature>
<keyword evidence="5 6" id="KW-0472">Membrane</keyword>
<feature type="transmembrane region" description="Helical" evidence="6">
    <location>
        <begin position="116"/>
        <end position="137"/>
    </location>
</feature>
<name>A0AB74U9D6_9GAMM</name>